<evidence type="ECO:0000256" key="6">
    <source>
        <dbReference type="ARBA" id="ARBA00022927"/>
    </source>
</evidence>
<keyword evidence="6" id="KW-0653">Protein transport</keyword>
<reference evidence="10 11" key="1">
    <citation type="submission" date="2023-12" db="EMBL/GenBank/DDBJ databases">
        <title>A high-quality genome assembly for Dillenia turbinata (Dilleniales).</title>
        <authorList>
            <person name="Chanderbali A."/>
        </authorList>
    </citation>
    <scope>NUCLEOTIDE SEQUENCE [LARGE SCALE GENOMIC DNA]</scope>
    <source>
        <strain evidence="10">LSX21</strain>
        <tissue evidence="10">Leaf</tissue>
    </source>
</reference>
<evidence type="ECO:0000256" key="5">
    <source>
        <dbReference type="ARBA" id="ARBA00022856"/>
    </source>
</evidence>
<dbReference type="AlphaFoldDB" id="A0AAN8ZGK0"/>
<keyword evidence="11" id="KW-1185">Reference proteome</keyword>
<feature type="transmembrane region" description="Helical" evidence="9">
    <location>
        <begin position="275"/>
        <end position="296"/>
    </location>
</feature>
<evidence type="ECO:0000313" key="11">
    <source>
        <dbReference type="Proteomes" id="UP001370490"/>
    </source>
</evidence>
<organism evidence="10 11">
    <name type="scientific">Dillenia turbinata</name>
    <dbReference type="NCBI Taxonomy" id="194707"/>
    <lineage>
        <taxon>Eukaryota</taxon>
        <taxon>Viridiplantae</taxon>
        <taxon>Streptophyta</taxon>
        <taxon>Embryophyta</taxon>
        <taxon>Tracheophyta</taxon>
        <taxon>Spermatophyta</taxon>
        <taxon>Magnoliopsida</taxon>
        <taxon>eudicotyledons</taxon>
        <taxon>Gunneridae</taxon>
        <taxon>Pentapetalae</taxon>
        <taxon>Dilleniales</taxon>
        <taxon>Dilleniaceae</taxon>
        <taxon>Dillenia</taxon>
    </lineage>
</organism>
<gene>
    <name evidence="10" type="ORF">RJ641_029805</name>
</gene>
<name>A0AAN8ZGK0_9MAGN</name>
<evidence type="ECO:0000256" key="1">
    <source>
        <dbReference type="ARBA" id="ARBA00004141"/>
    </source>
</evidence>
<dbReference type="Proteomes" id="UP001370490">
    <property type="component" value="Unassembled WGS sequence"/>
</dbReference>
<keyword evidence="3" id="KW-0813">Transport</keyword>
<comment type="subcellular location">
    <subcellularLocation>
        <location evidence="1">Membrane</location>
        <topology evidence="1">Multi-pass membrane protein</topology>
    </subcellularLocation>
</comment>
<protein>
    <submittedName>
        <fullName evidence="10">Oligopeptide transporter, OPT superfamily</fullName>
    </submittedName>
</protein>
<evidence type="ECO:0000256" key="9">
    <source>
        <dbReference type="SAM" id="Phobius"/>
    </source>
</evidence>
<dbReference type="GO" id="GO:0035673">
    <property type="term" value="F:oligopeptide transmembrane transporter activity"/>
    <property type="evidence" value="ECO:0007669"/>
    <property type="project" value="InterPro"/>
</dbReference>
<feature type="transmembrane region" description="Helical" evidence="9">
    <location>
        <begin position="175"/>
        <end position="197"/>
    </location>
</feature>
<evidence type="ECO:0000256" key="2">
    <source>
        <dbReference type="ARBA" id="ARBA00005484"/>
    </source>
</evidence>
<dbReference type="EMBL" id="JBAMMX010000005">
    <property type="protein sequence ID" value="KAK6940274.1"/>
    <property type="molecule type" value="Genomic_DNA"/>
</dbReference>
<evidence type="ECO:0000256" key="7">
    <source>
        <dbReference type="ARBA" id="ARBA00022989"/>
    </source>
</evidence>
<dbReference type="PANTHER" id="PTHR22601">
    <property type="entry name" value="ISP4 LIKE PROTEIN"/>
    <property type="match status" value="1"/>
</dbReference>
<dbReference type="GO" id="GO:0015031">
    <property type="term" value="P:protein transport"/>
    <property type="evidence" value="ECO:0007669"/>
    <property type="project" value="UniProtKB-KW"/>
</dbReference>
<evidence type="ECO:0000256" key="4">
    <source>
        <dbReference type="ARBA" id="ARBA00022692"/>
    </source>
</evidence>
<keyword evidence="8 9" id="KW-0472">Membrane</keyword>
<evidence type="ECO:0000256" key="8">
    <source>
        <dbReference type="ARBA" id="ARBA00023136"/>
    </source>
</evidence>
<comment type="caution">
    <text evidence="10">The sequence shown here is derived from an EMBL/GenBank/DDBJ whole genome shotgun (WGS) entry which is preliminary data.</text>
</comment>
<feature type="transmembrane region" description="Helical" evidence="9">
    <location>
        <begin position="209"/>
        <end position="234"/>
    </location>
</feature>
<evidence type="ECO:0000313" key="10">
    <source>
        <dbReference type="EMBL" id="KAK6940274.1"/>
    </source>
</evidence>
<sequence length="332" mass="37282">MVRVSMLLIPNSVDHFKGDTYNVTTIVNDKFEIDMASYEQQGRINLSMFFALTYGIGFAAVISTLTHYHNNDDMCREIYQQFRASYNGKEDIHTKLMKKYEDIPLGSKAMVSYYHVRTPGLNIITEYLMGIIIPGRPIADACFKTYGYISMTQAVSFLNDFKLGHDMKIPPGSMFLVQFIRTIIAGTVNISVAWRLLTLITVENICQDLLLLQTVRGHALVTVSSLMHLGSVLLESTAAMPPATTLNFISLISVGTVFNFFVFRYRKVWWQRYNYALSAAMDAGLAFMGVLLYFSLSMQDISLNWWVANGKQCNLATCPTAKGIAVDGCPLL</sequence>
<feature type="transmembrane region" description="Helical" evidence="9">
    <location>
        <begin position="246"/>
        <end position="263"/>
    </location>
</feature>
<keyword evidence="7 9" id="KW-1133">Transmembrane helix</keyword>
<accession>A0AAN8ZGK0</accession>
<feature type="transmembrane region" description="Helical" evidence="9">
    <location>
        <begin position="44"/>
        <end position="65"/>
    </location>
</feature>
<keyword evidence="5" id="KW-0571">Peptide transport</keyword>
<keyword evidence="4 9" id="KW-0812">Transmembrane</keyword>
<comment type="similarity">
    <text evidence="2">Belongs to the oligopeptide OPT transporter (TC 2.A.67.1) family.</text>
</comment>
<evidence type="ECO:0000256" key="3">
    <source>
        <dbReference type="ARBA" id="ARBA00022448"/>
    </source>
</evidence>
<proteinExistence type="inferred from homology"/>
<dbReference type="InterPro" id="IPR004648">
    <property type="entry name" value="Oligpept_transpt"/>
</dbReference>
<dbReference type="InterPro" id="IPR004813">
    <property type="entry name" value="OPT"/>
</dbReference>
<dbReference type="Pfam" id="PF03169">
    <property type="entry name" value="OPT"/>
    <property type="match status" value="3"/>
</dbReference>
<dbReference type="GO" id="GO:0016020">
    <property type="term" value="C:membrane"/>
    <property type="evidence" value="ECO:0007669"/>
    <property type="project" value="UniProtKB-SubCell"/>
</dbReference>